<gene>
    <name evidence="3" type="ORF">DVA86_24335</name>
</gene>
<reference evidence="3 4" key="1">
    <citation type="submission" date="2018-07" db="EMBL/GenBank/DDBJ databases">
        <title>Draft genome of the type strain Streptomyces armeniacus ATCC 15676.</title>
        <authorList>
            <person name="Labana P."/>
            <person name="Gosse J.T."/>
            <person name="Boddy C.N."/>
        </authorList>
    </citation>
    <scope>NUCLEOTIDE SEQUENCE [LARGE SCALE GENOMIC DNA]</scope>
    <source>
        <strain evidence="3 4">ATCC 15676</strain>
    </source>
</reference>
<accession>A0A345Y144</accession>
<evidence type="ECO:0000313" key="3">
    <source>
        <dbReference type="EMBL" id="AXK37610.1"/>
    </source>
</evidence>
<dbReference type="GO" id="GO:0004519">
    <property type="term" value="F:endonuclease activity"/>
    <property type="evidence" value="ECO:0007669"/>
    <property type="project" value="UniProtKB-KW"/>
</dbReference>
<feature type="region of interest" description="Disordered" evidence="1">
    <location>
        <begin position="37"/>
        <end position="89"/>
    </location>
</feature>
<keyword evidence="3" id="KW-0540">Nuclease</keyword>
<evidence type="ECO:0000313" key="4">
    <source>
        <dbReference type="Proteomes" id="UP000254425"/>
    </source>
</evidence>
<dbReference type="PANTHER" id="PTHR24094">
    <property type="entry name" value="SECRETED PROTEIN"/>
    <property type="match status" value="1"/>
</dbReference>
<dbReference type="InterPro" id="IPR011089">
    <property type="entry name" value="GmrSD_C"/>
</dbReference>
<dbReference type="PANTHER" id="PTHR24094:SF15">
    <property type="entry name" value="AMP-DEPENDENT SYNTHETASE_LIGASE DOMAIN-CONTAINING PROTEIN-RELATED"/>
    <property type="match status" value="1"/>
</dbReference>
<feature type="compositionally biased region" description="Low complexity" evidence="1">
    <location>
        <begin position="53"/>
        <end position="67"/>
    </location>
</feature>
<dbReference type="KEGG" id="sarm:DVA86_24335"/>
<dbReference type="Proteomes" id="UP000254425">
    <property type="component" value="Chromosome"/>
</dbReference>
<evidence type="ECO:0000259" key="2">
    <source>
        <dbReference type="Pfam" id="PF07510"/>
    </source>
</evidence>
<dbReference type="EMBL" id="CP031320">
    <property type="protein sequence ID" value="AXK37610.1"/>
    <property type="molecule type" value="Genomic_DNA"/>
</dbReference>
<protein>
    <submittedName>
        <fullName evidence="3">HNH endonuclease</fullName>
    </submittedName>
</protein>
<organism evidence="3 4">
    <name type="scientific">Streptomyces armeniacus</name>
    <dbReference type="NCBI Taxonomy" id="83291"/>
    <lineage>
        <taxon>Bacteria</taxon>
        <taxon>Bacillati</taxon>
        <taxon>Actinomycetota</taxon>
        <taxon>Actinomycetes</taxon>
        <taxon>Kitasatosporales</taxon>
        <taxon>Streptomycetaceae</taxon>
        <taxon>Streptomyces</taxon>
    </lineage>
</organism>
<keyword evidence="4" id="KW-1185">Reference proteome</keyword>
<keyword evidence="3" id="KW-0378">Hydrolase</keyword>
<dbReference type="RefSeq" id="WP_208885090.1">
    <property type="nucleotide sequence ID" value="NZ_CP031320.1"/>
</dbReference>
<feature type="domain" description="GmrSD restriction endonucleases C-terminal" evidence="2">
    <location>
        <begin position="123"/>
        <end position="239"/>
    </location>
</feature>
<evidence type="ECO:0000256" key="1">
    <source>
        <dbReference type="SAM" id="MobiDB-lite"/>
    </source>
</evidence>
<dbReference type="Pfam" id="PF07510">
    <property type="entry name" value="GmrSD_C"/>
    <property type="match status" value="1"/>
</dbReference>
<keyword evidence="3" id="KW-0255">Endonuclease</keyword>
<name>A0A345Y144_9ACTN</name>
<sequence>MSGGGPVAVGARYGYGRGHAAAALAVAAVLLSGGCGEGTGKGAADTADPEPPAGSSAPATSAPQSPGAGPGDAGKLLDGLTVRKPGSMDGYSRDRFPHWSEQQGNCDTREAVLKRDGEDVRTDRSCKAVSGSWRSPYDGETWTEASDVDIDHMVPLAEAWRSGARTWSDDRREALANDMDRPQLLAVTDNVNQSKGDSPPDDWKPELKSYWCTYAQNWVAVKHHYELSVTTEEKSALREMLGRCER</sequence>
<proteinExistence type="predicted"/>
<dbReference type="AlphaFoldDB" id="A0A345Y144"/>